<dbReference type="AlphaFoldDB" id="A0A852TF15"/>
<organism evidence="2 3">
    <name type="scientific">Neobacillus niacini</name>
    <dbReference type="NCBI Taxonomy" id="86668"/>
    <lineage>
        <taxon>Bacteria</taxon>
        <taxon>Bacillati</taxon>
        <taxon>Bacillota</taxon>
        <taxon>Bacilli</taxon>
        <taxon>Bacillales</taxon>
        <taxon>Bacillaceae</taxon>
        <taxon>Neobacillus</taxon>
    </lineage>
</organism>
<dbReference type="InterPro" id="IPR035167">
    <property type="entry name" value="DUF5316"/>
</dbReference>
<reference evidence="3" key="2">
    <citation type="submission" date="2020-08" db="EMBL/GenBank/DDBJ databases">
        <title>The Agave Microbiome: Exploring the role of microbial communities in plant adaptations to desert environments.</title>
        <authorList>
            <person name="Partida-Martinez L.P."/>
        </authorList>
    </citation>
    <scope>NUCLEOTIDE SEQUENCE [LARGE SCALE GENOMIC DNA]</scope>
    <source>
        <strain evidence="3">AT2.8</strain>
    </source>
</reference>
<name>A0A852TF15_9BACI</name>
<comment type="caution">
    <text evidence="2">The sequence shown here is derived from an EMBL/GenBank/DDBJ whole genome shotgun (WGS) entry which is preliminary data.</text>
</comment>
<reference evidence="3" key="1">
    <citation type="submission" date="2020-07" db="EMBL/GenBank/DDBJ databases">
        <authorList>
            <person name="Partida-Martinez L."/>
            <person name="Huntemann M."/>
            <person name="Clum A."/>
            <person name="Wang J."/>
            <person name="Palaniappan K."/>
            <person name="Ritter S."/>
            <person name="Chen I.-M."/>
            <person name="Stamatis D."/>
            <person name="Reddy T."/>
            <person name="O'Malley R."/>
            <person name="Daum C."/>
            <person name="Shapiro N."/>
            <person name="Ivanova N."/>
            <person name="Kyrpides N."/>
            <person name="Woyke T."/>
        </authorList>
    </citation>
    <scope>NUCLEOTIDE SEQUENCE [LARGE SCALE GENOMIC DNA]</scope>
    <source>
        <strain evidence="3">AT2.8</strain>
    </source>
</reference>
<keyword evidence="1" id="KW-0812">Transmembrane</keyword>
<feature type="transmembrane region" description="Helical" evidence="1">
    <location>
        <begin position="71"/>
        <end position="95"/>
    </location>
</feature>
<dbReference type="Pfam" id="PF17247">
    <property type="entry name" value="DUF5316"/>
    <property type="match status" value="1"/>
</dbReference>
<keyword evidence="1" id="KW-1133">Transmembrane helix</keyword>
<sequence length="96" mass="10564">MKKLIIGLCIVVVALLISFISSDFTLLYKITGAIAFISLIVSALLSGAFLDGERLGRNLQSESKEDRNQRFTLTNSILLIGLPNLLISVVSYFLMK</sequence>
<evidence type="ECO:0000313" key="2">
    <source>
        <dbReference type="EMBL" id="NYE07470.1"/>
    </source>
</evidence>
<dbReference type="Proteomes" id="UP000548423">
    <property type="component" value="Unassembled WGS sequence"/>
</dbReference>
<evidence type="ECO:0000256" key="1">
    <source>
        <dbReference type="SAM" id="Phobius"/>
    </source>
</evidence>
<evidence type="ECO:0008006" key="4">
    <source>
        <dbReference type="Google" id="ProtNLM"/>
    </source>
</evidence>
<feature type="transmembrane region" description="Helical" evidence="1">
    <location>
        <begin position="32"/>
        <end position="50"/>
    </location>
</feature>
<evidence type="ECO:0000313" key="3">
    <source>
        <dbReference type="Proteomes" id="UP000548423"/>
    </source>
</evidence>
<keyword evidence="1" id="KW-0472">Membrane</keyword>
<dbReference type="EMBL" id="JACCBX010000009">
    <property type="protein sequence ID" value="NYE07470.1"/>
    <property type="molecule type" value="Genomic_DNA"/>
</dbReference>
<accession>A0A852TF15</accession>
<protein>
    <recommendedName>
        <fullName evidence="4">DUF5316 domain-containing protein</fullName>
    </recommendedName>
</protein>
<gene>
    <name evidence="2" type="ORF">F4694_004281</name>
</gene>
<proteinExistence type="predicted"/>